<feature type="chain" id="PRO_5040802904" description="DUF4362 domain-containing protein" evidence="1">
    <location>
        <begin position="22"/>
        <end position="143"/>
    </location>
</feature>
<dbReference type="Proteomes" id="UP000195217">
    <property type="component" value="Unassembled WGS sequence"/>
</dbReference>
<comment type="caution">
    <text evidence="2">The sequence shown here is derived from an EMBL/GenBank/DDBJ whole genome shotgun (WGS) entry which is preliminary data.</text>
</comment>
<evidence type="ECO:0000256" key="1">
    <source>
        <dbReference type="SAM" id="SignalP"/>
    </source>
</evidence>
<feature type="signal peptide" evidence="1">
    <location>
        <begin position="1"/>
        <end position="21"/>
    </location>
</feature>
<gene>
    <name evidence="2" type="ORF">BK761_29105</name>
</gene>
<dbReference type="AlphaFoldDB" id="A0A9X6FWS3"/>
<sequence>MTIEKRISCICLFLFSLVACSPSSTTIDKKNDVIVKGAGTSNLDKFEQFVMNVDQGKVDKIRIVQYTHEGDPIFQMLERSKNDILYVSDNRKDQFAGDNKGLYKDSCKSIVKDERESGTTYRLIDCTNEDGRNGYDLLYVSKK</sequence>
<dbReference type="Pfam" id="PF14275">
    <property type="entry name" value="DUF4362"/>
    <property type="match status" value="1"/>
</dbReference>
<reference evidence="2 3" key="1">
    <citation type="submission" date="2016-10" db="EMBL/GenBank/DDBJ databases">
        <title>Comparative genomics of Bacillus thuringiensis reveals a path to pathogens against multiple invertebrate hosts.</title>
        <authorList>
            <person name="Zheng J."/>
            <person name="Gao Q."/>
            <person name="Liu H."/>
            <person name="Peng D."/>
            <person name="Ruan L."/>
            <person name="Sun M."/>
        </authorList>
    </citation>
    <scope>NUCLEOTIDE SEQUENCE [LARGE SCALE GENOMIC DNA]</scope>
    <source>
        <strain evidence="2">BGSC 4M3</strain>
    </source>
</reference>
<evidence type="ECO:0000313" key="3">
    <source>
        <dbReference type="Proteomes" id="UP000195217"/>
    </source>
</evidence>
<organism evidence="2 3">
    <name type="scientific">Bacillus thuringiensis subsp. darmstadiensis</name>
    <dbReference type="NCBI Taxonomy" id="132264"/>
    <lineage>
        <taxon>Bacteria</taxon>
        <taxon>Bacillati</taxon>
        <taxon>Bacillota</taxon>
        <taxon>Bacilli</taxon>
        <taxon>Bacillales</taxon>
        <taxon>Bacillaceae</taxon>
        <taxon>Bacillus</taxon>
        <taxon>Bacillus cereus group</taxon>
    </lineage>
</organism>
<evidence type="ECO:0008006" key="4">
    <source>
        <dbReference type="Google" id="ProtNLM"/>
    </source>
</evidence>
<evidence type="ECO:0000313" key="2">
    <source>
        <dbReference type="EMBL" id="OTZ28994.1"/>
    </source>
</evidence>
<keyword evidence="1" id="KW-0732">Signal</keyword>
<name>A0A9X6FWS3_BACUD</name>
<protein>
    <recommendedName>
        <fullName evidence="4">DUF4362 domain-containing protein</fullName>
    </recommendedName>
</protein>
<dbReference type="PROSITE" id="PS51257">
    <property type="entry name" value="PROKAR_LIPOPROTEIN"/>
    <property type="match status" value="1"/>
</dbReference>
<dbReference type="RefSeq" id="WP_000151271.1">
    <property type="nucleotide sequence ID" value="NZ_NFEA01000049.1"/>
</dbReference>
<proteinExistence type="predicted"/>
<accession>A0A9X6FWS3</accession>
<dbReference type="InterPro" id="IPR025372">
    <property type="entry name" value="DUF4362"/>
</dbReference>
<dbReference type="EMBL" id="NFEA01000049">
    <property type="protein sequence ID" value="OTZ28994.1"/>
    <property type="molecule type" value="Genomic_DNA"/>
</dbReference>